<dbReference type="Proteomes" id="UP000054988">
    <property type="component" value="Unassembled WGS sequence"/>
</dbReference>
<evidence type="ECO:0000259" key="3">
    <source>
        <dbReference type="Pfam" id="PF00857"/>
    </source>
</evidence>
<dbReference type="AlphaFoldDB" id="A0A0W0G9E4"/>
<proteinExistence type="inferred from homology"/>
<dbReference type="eggNOG" id="ENOG502SENS">
    <property type="taxonomic scope" value="Eukaryota"/>
</dbReference>
<dbReference type="GO" id="GO:0016787">
    <property type="term" value="F:hydrolase activity"/>
    <property type="evidence" value="ECO:0007669"/>
    <property type="project" value="UniProtKB-KW"/>
</dbReference>
<accession>A0A0W0G9E4</accession>
<feature type="domain" description="Isochorismatase-like" evidence="3">
    <location>
        <begin position="66"/>
        <end position="188"/>
    </location>
</feature>
<name>A0A0W0G9E4_MONRR</name>
<gene>
    <name evidence="4" type="ORF">WG66_2250</name>
</gene>
<sequence>MDGQVFDLDHAAWWVCRERGVEDAKLPRSARDSRKRRCLKVACLYGARWALEAAVFDGVISPADPPKGVPSAVALRRNISRVLTKAREARPAPLIIHVRNCGDEGEPDEQGGEGFELIFPPAEGEVVVDKRKNNAFTGTCLAQWIREDAEVVVVGLMSDHAIRATCSAAVGRGNEVILIREAHSTYDRVEVLYGGGFTPAQNIASEIEDELEDLGVHVLDMKDLHGIFMDR</sequence>
<dbReference type="InterPro" id="IPR036380">
    <property type="entry name" value="Isochorismatase-like_sf"/>
</dbReference>
<dbReference type="Gene3D" id="3.40.50.850">
    <property type="entry name" value="Isochorismatase-like"/>
    <property type="match status" value="1"/>
</dbReference>
<evidence type="ECO:0000313" key="4">
    <source>
        <dbReference type="EMBL" id="KTB45174.1"/>
    </source>
</evidence>
<dbReference type="InterPro" id="IPR000868">
    <property type="entry name" value="Isochorismatase-like_dom"/>
</dbReference>
<dbReference type="InterPro" id="IPR050272">
    <property type="entry name" value="Isochorismatase-like_hydrls"/>
</dbReference>
<dbReference type="PANTHER" id="PTHR43540">
    <property type="entry name" value="PEROXYUREIDOACRYLATE/UREIDOACRYLATE AMIDOHYDROLASE-RELATED"/>
    <property type="match status" value="1"/>
</dbReference>
<comment type="similarity">
    <text evidence="1">Belongs to the isochorismatase family.</text>
</comment>
<dbReference type="Pfam" id="PF00857">
    <property type="entry name" value="Isochorismatase"/>
    <property type="match status" value="1"/>
</dbReference>
<keyword evidence="2" id="KW-0378">Hydrolase</keyword>
<evidence type="ECO:0000256" key="1">
    <source>
        <dbReference type="ARBA" id="ARBA00006336"/>
    </source>
</evidence>
<evidence type="ECO:0000313" key="5">
    <source>
        <dbReference type="Proteomes" id="UP000054988"/>
    </source>
</evidence>
<evidence type="ECO:0000256" key="2">
    <source>
        <dbReference type="ARBA" id="ARBA00022801"/>
    </source>
</evidence>
<protein>
    <recommendedName>
        <fullName evidence="3">Isochorismatase-like domain-containing protein</fullName>
    </recommendedName>
</protein>
<dbReference type="SUPFAM" id="SSF52499">
    <property type="entry name" value="Isochorismatase-like hydrolases"/>
    <property type="match status" value="1"/>
</dbReference>
<dbReference type="EMBL" id="LATX01000755">
    <property type="protein sequence ID" value="KTB45174.1"/>
    <property type="molecule type" value="Genomic_DNA"/>
</dbReference>
<organism evidence="4 5">
    <name type="scientific">Moniliophthora roreri</name>
    <name type="common">Frosty pod rot fungus</name>
    <name type="synonym">Monilia roreri</name>
    <dbReference type="NCBI Taxonomy" id="221103"/>
    <lineage>
        <taxon>Eukaryota</taxon>
        <taxon>Fungi</taxon>
        <taxon>Dikarya</taxon>
        <taxon>Basidiomycota</taxon>
        <taxon>Agaricomycotina</taxon>
        <taxon>Agaricomycetes</taxon>
        <taxon>Agaricomycetidae</taxon>
        <taxon>Agaricales</taxon>
        <taxon>Marasmiineae</taxon>
        <taxon>Marasmiaceae</taxon>
        <taxon>Moniliophthora</taxon>
    </lineage>
</organism>
<reference evidence="4 5" key="1">
    <citation type="submission" date="2015-12" db="EMBL/GenBank/DDBJ databases">
        <title>Draft genome sequence of Moniliophthora roreri, the causal agent of frosty pod rot of cacao.</title>
        <authorList>
            <person name="Aime M.C."/>
            <person name="Diaz-Valderrama J.R."/>
            <person name="Kijpornyongpan T."/>
            <person name="Phillips-Mora W."/>
        </authorList>
    </citation>
    <scope>NUCLEOTIDE SEQUENCE [LARGE SCALE GENOMIC DNA]</scope>
    <source>
        <strain evidence="4 5">MCA 2952</strain>
    </source>
</reference>
<comment type="caution">
    <text evidence="4">The sequence shown here is derived from an EMBL/GenBank/DDBJ whole genome shotgun (WGS) entry which is preliminary data.</text>
</comment>